<evidence type="ECO:0000313" key="8">
    <source>
        <dbReference type="Proteomes" id="UP000534294"/>
    </source>
</evidence>
<gene>
    <name evidence="7" type="ORF">HNQ64_003158</name>
</gene>
<feature type="transmembrane region" description="Helical" evidence="6">
    <location>
        <begin position="92"/>
        <end position="114"/>
    </location>
</feature>
<dbReference type="PANTHER" id="PTHR30482">
    <property type="entry name" value="HIGH-AFFINITY BRANCHED-CHAIN AMINO ACID TRANSPORT SYSTEM PERMEASE"/>
    <property type="match status" value="1"/>
</dbReference>
<dbReference type="Pfam" id="PF02653">
    <property type="entry name" value="BPD_transp_2"/>
    <property type="match status" value="1"/>
</dbReference>
<keyword evidence="3 6" id="KW-0812">Transmembrane</keyword>
<dbReference type="EMBL" id="JACHIF010000006">
    <property type="protein sequence ID" value="MBB5038893.1"/>
    <property type="molecule type" value="Genomic_DNA"/>
</dbReference>
<protein>
    <submittedName>
        <fullName evidence="7">Branched-chain amino acid transport system permease protein</fullName>
    </submittedName>
</protein>
<feature type="transmembrane region" description="Helical" evidence="6">
    <location>
        <begin position="35"/>
        <end position="52"/>
    </location>
</feature>
<dbReference type="InterPro" id="IPR001851">
    <property type="entry name" value="ABC_transp_permease"/>
</dbReference>
<evidence type="ECO:0000256" key="6">
    <source>
        <dbReference type="SAM" id="Phobius"/>
    </source>
</evidence>
<evidence type="ECO:0000256" key="3">
    <source>
        <dbReference type="ARBA" id="ARBA00022692"/>
    </source>
</evidence>
<dbReference type="GO" id="GO:0015658">
    <property type="term" value="F:branched-chain amino acid transmembrane transporter activity"/>
    <property type="evidence" value="ECO:0007669"/>
    <property type="project" value="InterPro"/>
</dbReference>
<keyword evidence="5 6" id="KW-0472">Membrane</keyword>
<sequence length="311" mass="32530">MTSMKGAKRWLIAGIILAIVASQFSGSINRYDLGILIDIGINIILAVSLNLINGHTGQFSLGHAGFMAVGGYSAAKFTLVVAPLVPESMQPLLFLVALLLGGLFAAIAGLAVGIPSLRLHGDYLAIVTLGFGEIIRVIAQNTEAVGAASGLTGIPKDTTLGWTFALAAVTVYVVAALVNSTYGRGFIAVSDDEVAASSMGINPVRYKVTAFVIGAFFAGIAGGLYAHHKTFLSPTGFDFFKSIDIVVMVILGGMGRTAGVIIAAILLTLLPEFLRSFADYRMIIYSLLIIGLMIARPQGLFTFGKRKGAAA</sequence>
<feature type="transmembrane region" description="Helical" evidence="6">
    <location>
        <begin position="282"/>
        <end position="301"/>
    </location>
</feature>
<evidence type="ECO:0000256" key="5">
    <source>
        <dbReference type="ARBA" id="ARBA00023136"/>
    </source>
</evidence>
<keyword evidence="4 6" id="KW-1133">Transmembrane helix</keyword>
<name>A0A7W7YMG2_9BACT</name>
<evidence type="ECO:0000256" key="1">
    <source>
        <dbReference type="ARBA" id="ARBA00004651"/>
    </source>
</evidence>
<feature type="transmembrane region" description="Helical" evidence="6">
    <location>
        <begin position="208"/>
        <end position="225"/>
    </location>
</feature>
<comment type="caution">
    <text evidence="7">The sequence shown here is derived from an EMBL/GenBank/DDBJ whole genome shotgun (WGS) entry which is preliminary data.</text>
</comment>
<keyword evidence="8" id="KW-1185">Reference proteome</keyword>
<evidence type="ECO:0000313" key="7">
    <source>
        <dbReference type="EMBL" id="MBB5038893.1"/>
    </source>
</evidence>
<dbReference type="GO" id="GO:0005886">
    <property type="term" value="C:plasma membrane"/>
    <property type="evidence" value="ECO:0007669"/>
    <property type="project" value="UniProtKB-SubCell"/>
</dbReference>
<evidence type="ECO:0000256" key="2">
    <source>
        <dbReference type="ARBA" id="ARBA00022475"/>
    </source>
</evidence>
<proteinExistence type="predicted"/>
<organism evidence="7 8">
    <name type="scientific">Prosthecobacter dejongeii</name>
    <dbReference type="NCBI Taxonomy" id="48465"/>
    <lineage>
        <taxon>Bacteria</taxon>
        <taxon>Pseudomonadati</taxon>
        <taxon>Verrucomicrobiota</taxon>
        <taxon>Verrucomicrobiia</taxon>
        <taxon>Verrucomicrobiales</taxon>
        <taxon>Verrucomicrobiaceae</taxon>
        <taxon>Prosthecobacter</taxon>
    </lineage>
</organism>
<dbReference type="RefSeq" id="WP_246431059.1">
    <property type="nucleotide sequence ID" value="NZ_JACHIF010000006.1"/>
</dbReference>
<reference evidence="7 8" key="1">
    <citation type="submission" date="2020-08" db="EMBL/GenBank/DDBJ databases">
        <title>Genomic Encyclopedia of Type Strains, Phase IV (KMG-IV): sequencing the most valuable type-strain genomes for metagenomic binning, comparative biology and taxonomic classification.</title>
        <authorList>
            <person name="Goeker M."/>
        </authorList>
    </citation>
    <scope>NUCLEOTIDE SEQUENCE [LARGE SCALE GENOMIC DNA]</scope>
    <source>
        <strain evidence="7 8">DSM 12251</strain>
    </source>
</reference>
<dbReference type="InterPro" id="IPR043428">
    <property type="entry name" value="LivM-like"/>
</dbReference>
<keyword evidence="2" id="KW-1003">Cell membrane</keyword>
<feature type="transmembrane region" description="Helical" evidence="6">
    <location>
        <begin position="64"/>
        <end position="86"/>
    </location>
</feature>
<accession>A0A7W7YMG2</accession>
<dbReference type="CDD" id="cd06581">
    <property type="entry name" value="TM_PBP1_LivM_like"/>
    <property type="match status" value="1"/>
</dbReference>
<comment type="subcellular location">
    <subcellularLocation>
        <location evidence="1">Cell membrane</location>
        <topology evidence="1">Multi-pass membrane protein</topology>
    </subcellularLocation>
</comment>
<feature type="transmembrane region" description="Helical" evidence="6">
    <location>
        <begin position="159"/>
        <end position="178"/>
    </location>
</feature>
<dbReference type="PANTHER" id="PTHR30482:SF10">
    <property type="entry name" value="HIGH-AFFINITY BRANCHED-CHAIN AMINO ACID TRANSPORT PROTEIN BRAE"/>
    <property type="match status" value="1"/>
</dbReference>
<dbReference type="AlphaFoldDB" id="A0A7W7YMG2"/>
<evidence type="ECO:0000256" key="4">
    <source>
        <dbReference type="ARBA" id="ARBA00022989"/>
    </source>
</evidence>
<feature type="transmembrane region" description="Helical" evidence="6">
    <location>
        <begin position="245"/>
        <end position="270"/>
    </location>
</feature>
<dbReference type="Proteomes" id="UP000534294">
    <property type="component" value="Unassembled WGS sequence"/>
</dbReference>